<feature type="region of interest" description="Disordered" evidence="6">
    <location>
        <begin position="909"/>
        <end position="940"/>
    </location>
</feature>
<sequence length="1397" mass="150592">MAEPGRSPFCNRVMDRATMKQFISSLITHFGAVYTAHILDQLKILGFQQATHAAASSGIDDLSATPSREWLIRDAELQGFSGEDHRHGNVHAVERLRRLIEAWYATSEYVKTEVNLNFGITDPSNPVHVMSFSGARGNISQIHQSLGMRGLMLDPKGQIIGLPIRSNFREGLSLTEYIISCYGARKGIVDIATRTADAGYLTRRLVEVAQHIVVRKTNCGTVRGITVSPTRDQRSGQMVAQSRLVGRVLAGSVYVGTRCIATRDQDIGAGLADQLIAFQTQPIYIRSPLVCNGMFWICRSRYGWSLTRAGIVGLGEAVGILAGQSIGEPGTQLTLRTFHTGGTFTGDIAQHIRTPFTGTIQYNATSAHFTRTRHGHPAWICDDDLSVAICNDYEARHLIIPAQSLILVKNNQHVNSKQVIAEVHGATPTSRETVHKCIYSNIYGELHVGTRVRRNFEHIYSNIHLLPGTSFVWVLSGITLCPGSARPIFHGARDKIGAQSLLAGKDPALPELHPAGGLGSPDPLYVRSGEHPIDRSWHDRAPNGNFIYLHPPRGYRPAMRGAFSPRERVGRSIHGTTLSGPAPVHGTQHKNKVFLRRVAGGSVVPDDSANKIEEPEMTTVAEYDPIEISNAEQGSPRNWKTGIFITRHDMIGLSSFPLEDIRVARDSPPSISLMKAVGTGTRIAPSPRAWFGKSVGLRSMVVIRPTFKVLPGALACVGEHEGICYGKYTSMPPVEILPGAFESMDWKYYSCIIPCAEDPPASPSGLAAIGSRLARNKSSSVTTASWQDWDPSGDFVEIEAHTPFVGAKPGSPLVQYYPNYCDPVKDTSAGSESHGVAADSQYIHNAIVPRISGRYYSDGRPVFGSEGTPRALTGGSPGEKTSPLVLSPGGVLNIALSAAPAKYMVEAKRARPGGGSATPHELADLPSGSGTTPRRENGGQGAALNSIITMGALPAAPCQDDSVQITPPGTLGASGNPHGAVHSALISRRLTNRRPNRKALLNDKNLIVDRLKKTSSGAPTWFLWDEDGTDSNLVTRDQTRTSAYLHMQNRTRRSPSPLAKLCSVVSLGRLICGGASARASGLPPQPCQIKAIDIGFTTIRLAEPCLANGGATVHSGPGSIVGEGDALMTLIYERSRFEDTIFQGLPKIEQFLESRPDTSVSADSRDSSRDWSSGMTWIFGCLSGYLLSARISLERSQITPVNRIGKGYRSQGVQVADKHVEIIVRQIASKLSNLEDGMANAFSPGELIETSRARRMNRALESKSTYGPVPLGVTGASPNTKSFLSEASSRDTARVSARAAIRGQMDWSKGLKGNVIVGGTVPAGTGNEGMPWQVEPPLDEPGEVINALGTENKSFNFAAVEHPSLSQYDVGETEFRLLGDITIHDTLVSPSGDSAKR</sequence>
<reference evidence="9" key="2">
    <citation type="journal article" date="2019" name="J. ISSAAS">
        <title>Direct Repeats Co-occur with Few Short Dispersed Repeats in Plastid Genome of A Spikemoss, Selaginella vardei (Selaginellaceae, Lycophyta).</title>
        <authorList>
            <person name="Zhang H.-R."/>
            <person name="Zhang X.-C."/>
            <person name="Xiang Q.-P."/>
        </authorList>
    </citation>
    <scope>NUCLEOTIDE SEQUENCE</scope>
</reference>
<dbReference type="SUPFAM" id="SSF64484">
    <property type="entry name" value="beta and beta-prime subunits of DNA dependent RNA-polymerase"/>
    <property type="match status" value="1"/>
</dbReference>
<dbReference type="RefSeq" id="YP_009561321.1">
    <property type="nucleotide sequence ID" value="NC_041099.1"/>
</dbReference>
<dbReference type="PANTHER" id="PTHR48443:SF1">
    <property type="entry name" value="DNA-DIRECTED RNA POLYMERASE SUBUNIT BETA"/>
    <property type="match status" value="1"/>
</dbReference>
<geneLocation type="chloroplast" evidence="9"/>
<organism evidence="9">
    <name type="scientific">Selaginella vardei</name>
    <dbReference type="NCBI Taxonomy" id="189576"/>
    <lineage>
        <taxon>Eukaryota</taxon>
        <taxon>Viridiplantae</taxon>
        <taxon>Streptophyta</taxon>
        <taxon>Embryophyta</taxon>
        <taxon>Tracheophyta</taxon>
        <taxon>Lycopodiopsida</taxon>
        <taxon>Selaginellales</taxon>
        <taxon>Selaginellaceae</taxon>
        <taxon>Selaginella</taxon>
    </lineage>
</organism>
<evidence type="ECO:0000256" key="1">
    <source>
        <dbReference type="ARBA" id="ARBA00022478"/>
    </source>
</evidence>
<dbReference type="InterPro" id="IPR012756">
    <property type="entry name" value="DNA-dir_RpoC2_beta_pp"/>
</dbReference>
<comment type="function">
    <text evidence="5">DNA-dependent RNA polymerase catalyzes the transcription of DNA into RNA using the four ribonucleoside triphosphates as substrates.</text>
</comment>
<evidence type="ECO:0000259" key="8">
    <source>
        <dbReference type="Pfam" id="PF05000"/>
    </source>
</evidence>
<keyword evidence="4 5" id="KW-0804">Transcription</keyword>
<name>A0A410KKX9_9TRAC</name>
<keyword evidence="9" id="KW-0934">Plastid</keyword>
<dbReference type="InterPro" id="IPR007083">
    <property type="entry name" value="RNA_pol_Rpb1_4"/>
</dbReference>
<gene>
    <name evidence="5 9" type="primary">rpoC2</name>
</gene>
<dbReference type="PANTHER" id="PTHR48443">
    <property type="entry name" value="DNA-DIRECTED RNA POLYMERASE SUBUNIT BETA"/>
    <property type="match status" value="1"/>
</dbReference>
<dbReference type="GO" id="GO:0003677">
    <property type="term" value="F:DNA binding"/>
    <property type="evidence" value="ECO:0007669"/>
    <property type="project" value="UniProtKB-UniRule"/>
</dbReference>
<comment type="catalytic activity">
    <reaction evidence="5">
        <text>RNA(n) + a ribonucleoside 5'-triphosphate = RNA(n+1) + diphosphate</text>
        <dbReference type="Rhea" id="RHEA:21248"/>
        <dbReference type="Rhea" id="RHEA-COMP:14527"/>
        <dbReference type="Rhea" id="RHEA-COMP:17342"/>
        <dbReference type="ChEBI" id="CHEBI:33019"/>
        <dbReference type="ChEBI" id="CHEBI:61557"/>
        <dbReference type="ChEBI" id="CHEBI:140395"/>
        <dbReference type="EC" id="2.7.7.6"/>
    </reaction>
</comment>
<comment type="subcellular location">
    <subcellularLocation>
        <location evidence="5">Plastid</location>
        <location evidence="5">Chloroplast</location>
    </subcellularLocation>
</comment>
<dbReference type="EMBL" id="MG272482">
    <property type="protein sequence ID" value="QAR48802.1"/>
    <property type="molecule type" value="Genomic_DNA"/>
</dbReference>
<reference evidence="9" key="1">
    <citation type="submission" date="2017-10" db="EMBL/GenBank/DDBJ databases">
        <authorList>
            <person name="Zhang H."/>
            <person name="Zhang X."/>
        </authorList>
    </citation>
    <scope>NUCLEOTIDE SEQUENCE</scope>
</reference>
<dbReference type="Gene3D" id="1.10.150.390">
    <property type="match status" value="1"/>
</dbReference>
<evidence type="ECO:0000313" key="9">
    <source>
        <dbReference type="EMBL" id="QAR48802.1"/>
    </source>
</evidence>
<evidence type="ECO:0000256" key="4">
    <source>
        <dbReference type="ARBA" id="ARBA00023163"/>
    </source>
</evidence>
<protein>
    <recommendedName>
        <fullName evidence="5">DNA-directed RNA polymerase subunit beta''</fullName>
        <ecNumber evidence="5">2.7.7.6</ecNumber>
    </recommendedName>
    <alternativeName>
        <fullName evidence="5">PEP</fullName>
    </alternativeName>
    <alternativeName>
        <fullName evidence="5">Plastid-encoded RNA polymerase subunit beta''</fullName>
        <shortName evidence="5">RNA polymerase subunit beta''</shortName>
    </alternativeName>
</protein>
<dbReference type="InterPro" id="IPR007081">
    <property type="entry name" value="RNA_pol_Rpb1_5"/>
</dbReference>
<dbReference type="GO" id="GO:0009507">
    <property type="term" value="C:chloroplast"/>
    <property type="evidence" value="ECO:0007669"/>
    <property type="project" value="UniProtKB-SubCell"/>
</dbReference>
<accession>A0A410KKX9</accession>
<evidence type="ECO:0000256" key="6">
    <source>
        <dbReference type="SAM" id="MobiDB-lite"/>
    </source>
</evidence>
<comment type="subunit">
    <text evidence="5">In plastids the minimal PEP RNA polymerase catalytic core is composed of four subunits: alpha, beta, beta', and beta''. When a (nuclear-encoded) sigma factor is associated with the core the holoenzyme is formed, which can initiate transcription.</text>
</comment>
<evidence type="ECO:0000256" key="2">
    <source>
        <dbReference type="ARBA" id="ARBA00022679"/>
    </source>
</evidence>
<dbReference type="Gene3D" id="1.10.274.100">
    <property type="entry name" value="RNA polymerase Rpb1, domain 3"/>
    <property type="match status" value="1"/>
</dbReference>
<dbReference type="GO" id="GO:0000428">
    <property type="term" value="C:DNA-directed RNA polymerase complex"/>
    <property type="evidence" value="ECO:0007669"/>
    <property type="project" value="UniProtKB-KW"/>
</dbReference>
<dbReference type="Gene3D" id="1.10.1790.20">
    <property type="match status" value="1"/>
</dbReference>
<keyword evidence="3 5" id="KW-0548">Nucleotidyltransferase</keyword>
<dbReference type="GO" id="GO:0006351">
    <property type="term" value="P:DNA-templated transcription"/>
    <property type="evidence" value="ECO:0007669"/>
    <property type="project" value="UniProtKB-UniRule"/>
</dbReference>
<proteinExistence type="inferred from homology"/>
<evidence type="ECO:0000256" key="3">
    <source>
        <dbReference type="ARBA" id="ARBA00022695"/>
    </source>
</evidence>
<evidence type="ECO:0000256" key="5">
    <source>
        <dbReference type="HAMAP-Rule" id="MF_01324"/>
    </source>
</evidence>
<dbReference type="GeneID" id="39332221"/>
<dbReference type="Pfam" id="PF05000">
    <property type="entry name" value="RNA_pol_Rpb1_4"/>
    <property type="match status" value="1"/>
</dbReference>
<dbReference type="GO" id="GO:0003899">
    <property type="term" value="F:DNA-directed RNA polymerase activity"/>
    <property type="evidence" value="ECO:0007669"/>
    <property type="project" value="UniProtKB-UniRule"/>
</dbReference>
<dbReference type="EC" id="2.7.7.6" evidence="5"/>
<comment type="similarity">
    <text evidence="5">Belongs to the RNA polymerase beta' chain family. RpoC2 subfamily.</text>
</comment>
<feature type="domain" description="RNA polymerase Rpb1" evidence="7">
    <location>
        <begin position="171"/>
        <end position="365"/>
    </location>
</feature>
<dbReference type="InterPro" id="IPR042102">
    <property type="entry name" value="RNA_pol_Rpb1_3_sf"/>
</dbReference>
<keyword evidence="9" id="KW-0150">Chloroplast</keyword>
<dbReference type="Gene3D" id="1.10.132.30">
    <property type="match status" value="1"/>
</dbReference>
<evidence type="ECO:0000259" key="7">
    <source>
        <dbReference type="Pfam" id="PF04998"/>
    </source>
</evidence>
<feature type="domain" description="RNA polymerase Rpb1" evidence="8">
    <location>
        <begin position="92"/>
        <end position="168"/>
    </location>
</feature>
<keyword evidence="1 5" id="KW-0240">DNA-directed RNA polymerase</keyword>
<dbReference type="HAMAP" id="MF_01324">
    <property type="entry name" value="RNApol_bact_RpoC2"/>
    <property type="match status" value="1"/>
</dbReference>
<dbReference type="InterPro" id="IPR038120">
    <property type="entry name" value="Rpb1_funnel_sf"/>
</dbReference>
<keyword evidence="2 5" id="KW-0808">Transferase</keyword>
<comment type="caution">
    <text evidence="5">Lacks conserved residue(s) required for the propagation of feature annotation.</text>
</comment>
<dbReference type="CDD" id="cd02655">
    <property type="entry name" value="RNAP_beta'_C"/>
    <property type="match status" value="1"/>
</dbReference>
<dbReference type="Pfam" id="PF04998">
    <property type="entry name" value="RNA_pol_Rpb1_5"/>
    <property type="match status" value="1"/>
</dbReference>